<accession>A0AAE0A022</accession>
<dbReference type="AlphaFoldDB" id="A0AAE0A022"/>
<sequence length="147" mass="16737">MDNNWSCSIQHVYREGNRVADGLANLGHSLELRITFFDDPPPQILGALDDDFRSNSADGELEMCYMIRVTRPGPVAFKSEPLTLDVDRSTLQIVHPLRWKVDLDLHPIIIEIFFDLLGFQLMLNLDLGLGLAWAWILFWFDGDSGYG</sequence>
<dbReference type="InterPro" id="IPR053151">
    <property type="entry name" value="RNase_H-like"/>
</dbReference>
<dbReference type="PANTHER" id="PTHR47723">
    <property type="entry name" value="OS05G0353850 PROTEIN"/>
    <property type="match status" value="1"/>
</dbReference>
<dbReference type="InterPro" id="IPR002156">
    <property type="entry name" value="RNaseH_domain"/>
</dbReference>
<reference evidence="3" key="1">
    <citation type="journal article" date="2023" name="Plant J.">
        <title>Genome sequences and population genomics provide insights into the demographic history, inbreeding, and mutation load of two 'living fossil' tree species of Dipteronia.</title>
        <authorList>
            <person name="Feng Y."/>
            <person name="Comes H.P."/>
            <person name="Chen J."/>
            <person name="Zhu S."/>
            <person name="Lu R."/>
            <person name="Zhang X."/>
            <person name="Li P."/>
            <person name="Qiu J."/>
            <person name="Olsen K.M."/>
            <person name="Qiu Y."/>
        </authorList>
    </citation>
    <scope>NUCLEOTIDE SEQUENCE</scope>
    <source>
        <strain evidence="3">NBL</strain>
    </source>
</reference>
<name>A0AAE0A022_9ROSI</name>
<keyword evidence="4" id="KW-1185">Reference proteome</keyword>
<dbReference type="GO" id="GO:0004523">
    <property type="term" value="F:RNA-DNA hybrid ribonuclease activity"/>
    <property type="evidence" value="ECO:0007669"/>
    <property type="project" value="InterPro"/>
</dbReference>
<feature type="domain" description="RNase H type-1" evidence="2">
    <location>
        <begin position="1"/>
        <end position="26"/>
    </location>
</feature>
<protein>
    <recommendedName>
        <fullName evidence="2">RNase H type-1 domain-containing protein</fullName>
    </recommendedName>
</protein>
<keyword evidence="1" id="KW-0472">Membrane</keyword>
<proteinExistence type="predicted"/>
<gene>
    <name evidence="3" type="ORF">Dsin_021655</name>
</gene>
<comment type="caution">
    <text evidence="3">The sequence shown here is derived from an EMBL/GenBank/DDBJ whole genome shotgun (WGS) entry which is preliminary data.</text>
</comment>
<evidence type="ECO:0000256" key="1">
    <source>
        <dbReference type="SAM" id="Phobius"/>
    </source>
</evidence>
<feature type="transmembrane region" description="Helical" evidence="1">
    <location>
        <begin position="121"/>
        <end position="140"/>
    </location>
</feature>
<evidence type="ECO:0000259" key="2">
    <source>
        <dbReference type="Pfam" id="PF13456"/>
    </source>
</evidence>
<evidence type="ECO:0000313" key="3">
    <source>
        <dbReference type="EMBL" id="KAK3198240.1"/>
    </source>
</evidence>
<evidence type="ECO:0000313" key="4">
    <source>
        <dbReference type="Proteomes" id="UP001281410"/>
    </source>
</evidence>
<dbReference type="GO" id="GO:0003676">
    <property type="term" value="F:nucleic acid binding"/>
    <property type="evidence" value="ECO:0007669"/>
    <property type="project" value="InterPro"/>
</dbReference>
<dbReference type="Pfam" id="PF13456">
    <property type="entry name" value="RVT_3"/>
    <property type="match status" value="1"/>
</dbReference>
<keyword evidence="1" id="KW-1133">Transmembrane helix</keyword>
<dbReference type="PANTHER" id="PTHR47723:SF19">
    <property type="entry name" value="POLYNUCLEOTIDYL TRANSFERASE, RIBONUCLEASE H-LIKE SUPERFAMILY PROTEIN"/>
    <property type="match status" value="1"/>
</dbReference>
<keyword evidence="1" id="KW-0812">Transmembrane</keyword>
<dbReference type="EMBL" id="JANJYJ010000007">
    <property type="protein sequence ID" value="KAK3198240.1"/>
    <property type="molecule type" value="Genomic_DNA"/>
</dbReference>
<organism evidence="3 4">
    <name type="scientific">Dipteronia sinensis</name>
    <dbReference type="NCBI Taxonomy" id="43782"/>
    <lineage>
        <taxon>Eukaryota</taxon>
        <taxon>Viridiplantae</taxon>
        <taxon>Streptophyta</taxon>
        <taxon>Embryophyta</taxon>
        <taxon>Tracheophyta</taxon>
        <taxon>Spermatophyta</taxon>
        <taxon>Magnoliopsida</taxon>
        <taxon>eudicotyledons</taxon>
        <taxon>Gunneridae</taxon>
        <taxon>Pentapetalae</taxon>
        <taxon>rosids</taxon>
        <taxon>malvids</taxon>
        <taxon>Sapindales</taxon>
        <taxon>Sapindaceae</taxon>
        <taxon>Hippocastanoideae</taxon>
        <taxon>Acereae</taxon>
        <taxon>Dipteronia</taxon>
    </lineage>
</organism>
<dbReference type="Proteomes" id="UP001281410">
    <property type="component" value="Unassembled WGS sequence"/>
</dbReference>